<evidence type="ECO:0000256" key="4">
    <source>
        <dbReference type="ARBA" id="ARBA00023163"/>
    </source>
</evidence>
<evidence type="ECO:0000313" key="8">
    <source>
        <dbReference type="Proteomes" id="UP000584670"/>
    </source>
</evidence>
<name>A0A7X1J8W0_9ACTN</name>
<dbReference type="SUPFAM" id="SSF88946">
    <property type="entry name" value="Sigma2 domain of RNA polymerase sigma factors"/>
    <property type="match status" value="1"/>
</dbReference>
<feature type="domain" description="RNA polymerase sigma-70 region 2" evidence="6">
    <location>
        <begin position="27"/>
        <end position="93"/>
    </location>
</feature>
<accession>A0A7X1J8W0</accession>
<organism evidence="7 8">
    <name type="scientific">Streptomyces cupreus</name>
    <dbReference type="NCBI Taxonomy" id="2759956"/>
    <lineage>
        <taxon>Bacteria</taxon>
        <taxon>Bacillati</taxon>
        <taxon>Actinomycetota</taxon>
        <taxon>Actinomycetes</taxon>
        <taxon>Kitasatosporales</taxon>
        <taxon>Streptomycetaceae</taxon>
        <taxon>Streptomyces</taxon>
    </lineage>
</organism>
<dbReference type="InterPro" id="IPR039425">
    <property type="entry name" value="RNA_pol_sigma-70-like"/>
</dbReference>
<keyword evidence="4" id="KW-0804">Transcription</keyword>
<dbReference type="NCBIfam" id="TIGR02937">
    <property type="entry name" value="sigma70-ECF"/>
    <property type="match status" value="1"/>
</dbReference>
<keyword evidence="8" id="KW-1185">Reference proteome</keyword>
<feature type="compositionally biased region" description="Low complexity" evidence="5">
    <location>
        <begin position="296"/>
        <end position="327"/>
    </location>
</feature>
<dbReference type="InterPro" id="IPR007627">
    <property type="entry name" value="RNA_pol_sigma70_r2"/>
</dbReference>
<comment type="caution">
    <text evidence="7">The sequence shown here is derived from an EMBL/GenBank/DDBJ whole genome shotgun (WGS) entry which is preliminary data.</text>
</comment>
<dbReference type="InterPro" id="IPR013325">
    <property type="entry name" value="RNA_pol_sigma_r2"/>
</dbReference>
<keyword evidence="1" id="KW-0805">Transcription regulation</keyword>
<keyword evidence="3" id="KW-0238">DNA-binding</keyword>
<feature type="region of interest" description="Disordered" evidence="5">
    <location>
        <begin position="347"/>
        <end position="369"/>
    </location>
</feature>
<dbReference type="RefSeq" id="WP_186286252.1">
    <property type="nucleotide sequence ID" value="NZ_JACMSF010000049.1"/>
</dbReference>
<dbReference type="GO" id="GO:0006352">
    <property type="term" value="P:DNA-templated transcription initiation"/>
    <property type="evidence" value="ECO:0007669"/>
    <property type="project" value="InterPro"/>
</dbReference>
<evidence type="ECO:0000259" key="6">
    <source>
        <dbReference type="Pfam" id="PF04542"/>
    </source>
</evidence>
<dbReference type="AlphaFoldDB" id="A0A7X1J8W0"/>
<dbReference type="GO" id="GO:0016987">
    <property type="term" value="F:sigma factor activity"/>
    <property type="evidence" value="ECO:0007669"/>
    <property type="project" value="UniProtKB-KW"/>
</dbReference>
<evidence type="ECO:0000256" key="2">
    <source>
        <dbReference type="ARBA" id="ARBA00023082"/>
    </source>
</evidence>
<protein>
    <submittedName>
        <fullName evidence="7">Sigma-70 family RNA polymerase sigma factor</fullName>
    </submittedName>
</protein>
<sequence>MDEAAGRQWRSTIAAAQAGDRRALDELVAGWLPLVYNVVGRALNGHADVDDVVQETMLRAVDNLGSLRDPDSFRSWLVAIAMRQIRDRARRRQPAPLDDSAAQQDFAELTVLRLGLEGQRREVAEAVPWLDDEDRQLLSLWWLEVAGELSRRELAAAAGISRQHAAVRVQRVKERLETARGIVRALDGACPDLRELTSRWNGRPDSVWRKRLARHIRGCGYCGDARETVVPAERLLVGLALVPLPVGFTLSLAFGGKTAAAAASVGWSAKVLGALTQPVVAVTAGATIVAGGAYVVTQPSDTSPPRATAPTTPATTRSPSPTLSATPSPSPSVTQRKVQLYGTVVDAVDQAPGPNADPGTLPRRPETGLNSTLGAKAVMQHRGESVTLSGRGYVLVRWQIAPHDRPGGLTMPTWTGLKGRLFHVASGGGRRMDDVVGDGSDRGYVTGMGGPDIGYTVLPDGTQQMWQNEYFYVDGTVTLNQNERGASYGLTVMPVDWAAVDKDIHYGPDQGAIRYGLVRDTGDDTAPVPQYVTRAAPADPATVAQRSRV</sequence>
<reference evidence="7 8" key="1">
    <citation type="submission" date="2020-08" db="EMBL/GenBank/DDBJ databases">
        <title>Streptomyces sp. PSKA01 genome sequencing and assembly.</title>
        <authorList>
            <person name="Mandal S."/>
            <person name="Maiti P.K."/>
            <person name="Das P."/>
        </authorList>
    </citation>
    <scope>NUCLEOTIDE SEQUENCE [LARGE SCALE GENOMIC DNA]</scope>
    <source>
        <strain evidence="7 8">PSKA01</strain>
    </source>
</reference>
<dbReference type="Proteomes" id="UP000584670">
    <property type="component" value="Unassembled WGS sequence"/>
</dbReference>
<evidence type="ECO:0000256" key="5">
    <source>
        <dbReference type="SAM" id="MobiDB-lite"/>
    </source>
</evidence>
<dbReference type="PANTHER" id="PTHR43133:SF8">
    <property type="entry name" value="RNA POLYMERASE SIGMA FACTOR HI_1459-RELATED"/>
    <property type="match status" value="1"/>
</dbReference>
<dbReference type="EMBL" id="JACMSF010000049">
    <property type="protein sequence ID" value="MBC2906329.1"/>
    <property type="molecule type" value="Genomic_DNA"/>
</dbReference>
<dbReference type="PANTHER" id="PTHR43133">
    <property type="entry name" value="RNA POLYMERASE ECF-TYPE SIGMA FACTO"/>
    <property type="match status" value="1"/>
</dbReference>
<evidence type="ECO:0000256" key="1">
    <source>
        <dbReference type="ARBA" id="ARBA00023015"/>
    </source>
</evidence>
<dbReference type="Pfam" id="PF04542">
    <property type="entry name" value="Sigma70_r2"/>
    <property type="match status" value="1"/>
</dbReference>
<dbReference type="GO" id="GO:0003677">
    <property type="term" value="F:DNA binding"/>
    <property type="evidence" value="ECO:0007669"/>
    <property type="project" value="UniProtKB-KW"/>
</dbReference>
<dbReference type="InterPro" id="IPR014284">
    <property type="entry name" value="RNA_pol_sigma-70_dom"/>
</dbReference>
<dbReference type="Gene3D" id="1.10.1740.10">
    <property type="match status" value="1"/>
</dbReference>
<evidence type="ECO:0000256" key="3">
    <source>
        <dbReference type="ARBA" id="ARBA00023125"/>
    </source>
</evidence>
<evidence type="ECO:0000313" key="7">
    <source>
        <dbReference type="EMBL" id="MBC2906329.1"/>
    </source>
</evidence>
<proteinExistence type="predicted"/>
<feature type="region of interest" description="Disordered" evidence="5">
    <location>
        <begin position="296"/>
        <end position="335"/>
    </location>
</feature>
<gene>
    <name evidence="7" type="ORF">H4N64_33300</name>
</gene>
<keyword evidence="2" id="KW-0731">Sigma factor</keyword>